<accession>A0AA37GJC2</accession>
<keyword evidence="2" id="KW-1185">Reference proteome</keyword>
<evidence type="ECO:0000313" key="1">
    <source>
        <dbReference type="EMBL" id="GJC81787.1"/>
    </source>
</evidence>
<dbReference type="EMBL" id="BPPX01000008">
    <property type="protein sequence ID" value="GJC81787.1"/>
    <property type="molecule type" value="Genomic_DNA"/>
</dbReference>
<gene>
    <name evidence="1" type="ORF">ColLi_04625</name>
</gene>
<comment type="caution">
    <text evidence="1">The sequence shown here is derived from an EMBL/GenBank/DDBJ whole genome shotgun (WGS) entry which is preliminary data.</text>
</comment>
<organism evidence="1 2">
    <name type="scientific">Colletotrichum liriopes</name>
    <dbReference type="NCBI Taxonomy" id="708192"/>
    <lineage>
        <taxon>Eukaryota</taxon>
        <taxon>Fungi</taxon>
        <taxon>Dikarya</taxon>
        <taxon>Ascomycota</taxon>
        <taxon>Pezizomycotina</taxon>
        <taxon>Sordariomycetes</taxon>
        <taxon>Hypocreomycetidae</taxon>
        <taxon>Glomerellales</taxon>
        <taxon>Glomerellaceae</taxon>
        <taxon>Colletotrichum</taxon>
        <taxon>Colletotrichum spaethianum species complex</taxon>
    </lineage>
</organism>
<name>A0AA37GJC2_9PEZI</name>
<dbReference type="Proteomes" id="UP001055172">
    <property type="component" value="Unassembled WGS sequence"/>
</dbReference>
<dbReference type="AlphaFoldDB" id="A0AA37GJC2"/>
<protein>
    <submittedName>
        <fullName evidence="1">Uncharacterized protein</fullName>
    </submittedName>
</protein>
<evidence type="ECO:0000313" key="2">
    <source>
        <dbReference type="Proteomes" id="UP001055172"/>
    </source>
</evidence>
<proteinExistence type="predicted"/>
<sequence>MTDPEAHQLLCSLLGNDGISPKDAILLASRLEYLPLALAQAASFILMNSLSIDEYVQLLDKSDSSFVRQLSTYFETVGRDSDTPHALTATWTISFNQIEQRHPLASKILSLISIFDRQAIPGEFVLRSPKMTLKL</sequence>
<reference evidence="1 2" key="1">
    <citation type="submission" date="2021-07" db="EMBL/GenBank/DDBJ databases">
        <title>Genome data of Colletotrichum spaethianum.</title>
        <authorList>
            <person name="Utami Y.D."/>
            <person name="Hiruma K."/>
        </authorList>
    </citation>
    <scope>NUCLEOTIDE SEQUENCE [LARGE SCALE GENOMIC DNA]</scope>
    <source>
        <strain evidence="1 2">MAFF 242679</strain>
    </source>
</reference>